<dbReference type="Gene3D" id="3.40.50.10810">
    <property type="entry name" value="Tandem AAA-ATPase domain"/>
    <property type="match status" value="1"/>
</dbReference>
<feature type="region of interest" description="Disordered" evidence="1">
    <location>
        <begin position="319"/>
        <end position="345"/>
    </location>
</feature>
<proteinExistence type="predicted"/>
<sequence>METVQRVLSFGKRSSNCQSNGSTQSRITGELRFLTEQEAQKAAETAAVVEGDRRKRRRIADRRRADPTSPALPTDLPQMQRTSPAVREFFEGFAQQERAFYADPLHHGLVVNNMVVDFKASVAGQREATVEIHQLAADIASPEAIAYNDRTVKRQPSISDVLFKDGVQMTLVRGSADDDATTDEDVLDNSIAFKVFPNCAVHIAGPKSVKQSMGLCEYVRGLLEVVKGLAVTVEKPRFDLVNASFHLGRTVHQAYLFETLLPQNPRVIRNTIRFNFEGAGAHFAMQNRGDYVPYPDVSDPHLERTLFLKEELWLHRPIDDDSHNSPCNTGDAKGDANGDANGDAKGDANGLPFELSDVQMVVRNLLSPGTALNGLLVFHGVGVGKTCTAVSVAELFADSTASSFTSRGQPSVLVVTRPGLRENFRKTVFDVDKVPRSGDRLDFDAPPRQCTGYAYTDRVSADVPDGDADQVDYRVQRLIRSRYEFLGLGELATQVESLTEGAAEPIAAARLRARFSNKLVIVDEAHNLRLEDDSTKRVTPALTALLAAADNVKLLLLTATPMFNRAQDVLDLLNLLLVNDRRPVVSAGDIFAPDGSLKDEASAGRLRRLLRGYVSFMPGDDPAAFPTRLSPLFNSDSDRLREPPSVDVHGRTIPRADRLVRPLSDYVIVSRASASQDAALAGMSAPRQGHADEGRDEDPEVNAFRSSLAFRGMQVGNVRYDGGRRFDSAFRRVRAKPLQFEYASSKYFAPDQVSLYAPKVGAIASRVAACKGVALIYSRYIFDGILPIAFALEHLGFRPFGLPNMLRDAEKGEGDGARHDAPRYTLITAGKDLAQDDELVSRAYAALTSDANSEGRLVKAVIVSDSGSEGIDLRFVREVHVLEPWYHLNKIDQIVGRASRFCSHARLVPRDRNVTVYLHAIAHRDDPRVETVDLWALRIAQRKQVNIERVERILQESSIDCVFNARRVAKWARAAAAAQPVLRSGQGVVAKLPQSQRAVGRGHRAVVCDVPLSLPASNVDRSTFDPRIHGAGAATYRHLISQYFRRTSHAAGTAAQIWDFVKSEVRGKNPRLGDDEREQVFLHTLRGLAEQRIAVVGPRGGRKGFLLRKGERRYVFQPLDEDTTVLSDWDRGAPRAQTLSTAVDAVSMFRPSGAWSSPLSSSSALPANAANASSNDKKLDRLAATLAALSADARQLLLLLGPAVDASLYAHVVVDSCVDALDERALLLLCVVCAMNRKAAAFVPARLHAFRADVARSLVDGGYLSSDLEVARMPSGDAYAIDRSTGAVSKRQAHTMPQLPPAAANDVDGVMAFLPGSRRATFKILTQADGKVQASGRGSGFVCHQSSVFESDKIREKILQVDPAVSSIQSLSKGDLCRVYELVLRGKGRVLRPMRSP</sequence>
<name>A0A250XRK2_9CHLO</name>
<accession>A0A250XRK2</accession>
<dbReference type="InterPro" id="IPR038718">
    <property type="entry name" value="SNF2-like_sf"/>
</dbReference>
<dbReference type="Gene3D" id="3.40.50.300">
    <property type="entry name" value="P-loop containing nucleotide triphosphate hydrolases"/>
    <property type="match status" value="1"/>
</dbReference>
<keyword evidence="4" id="KW-1185">Reference proteome</keyword>
<dbReference type="Proteomes" id="UP000232323">
    <property type="component" value="Unassembled WGS sequence"/>
</dbReference>
<evidence type="ECO:0000259" key="2">
    <source>
        <dbReference type="PROSITE" id="PS51192"/>
    </source>
</evidence>
<dbReference type="InterPro" id="IPR027417">
    <property type="entry name" value="P-loop_NTPase"/>
</dbReference>
<evidence type="ECO:0000313" key="4">
    <source>
        <dbReference type="Proteomes" id="UP000232323"/>
    </source>
</evidence>
<dbReference type="PROSITE" id="PS51192">
    <property type="entry name" value="HELICASE_ATP_BIND_1"/>
    <property type="match status" value="1"/>
</dbReference>
<evidence type="ECO:0000256" key="1">
    <source>
        <dbReference type="SAM" id="MobiDB-lite"/>
    </source>
</evidence>
<feature type="region of interest" description="Disordered" evidence="1">
    <location>
        <begin position="44"/>
        <end position="78"/>
    </location>
</feature>
<dbReference type="OrthoDB" id="561233at2759"/>
<dbReference type="InterPro" id="IPR014001">
    <property type="entry name" value="Helicase_ATP-bd"/>
</dbReference>
<protein>
    <recommendedName>
        <fullName evidence="2">Helicase ATP-binding domain-containing protein</fullName>
    </recommendedName>
</protein>
<evidence type="ECO:0000313" key="3">
    <source>
        <dbReference type="EMBL" id="GAX85684.1"/>
    </source>
</evidence>
<organism evidence="3 4">
    <name type="scientific">Chlamydomonas eustigma</name>
    <dbReference type="NCBI Taxonomy" id="1157962"/>
    <lineage>
        <taxon>Eukaryota</taxon>
        <taxon>Viridiplantae</taxon>
        <taxon>Chlorophyta</taxon>
        <taxon>core chlorophytes</taxon>
        <taxon>Chlorophyceae</taxon>
        <taxon>CS clade</taxon>
        <taxon>Chlamydomonadales</taxon>
        <taxon>Chlamydomonadaceae</taxon>
        <taxon>Chlamydomonas</taxon>
    </lineage>
</organism>
<dbReference type="EMBL" id="BEGY01000184">
    <property type="protein sequence ID" value="GAX85684.1"/>
    <property type="molecule type" value="Genomic_DNA"/>
</dbReference>
<dbReference type="SMART" id="SM00487">
    <property type="entry name" value="DEXDc"/>
    <property type="match status" value="1"/>
</dbReference>
<gene>
    <name evidence="3" type="ORF">CEUSTIGMA_g13099.t1</name>
</gene>
<dbReference type="SUPFAM" id="SSF52540">
    <property type="entry name" value="P-loop containing nucleoside triphosphate hydrolases"/>
    <property type="match status" value="2"/>
</dbReference>
<feature type="compositionally biased region" description="Basic and acidic residues" evidence="1">
    <location>
        <begin position="332"/>
        <end position="345"/>
    </location>
</feature>
<comment type="caution">
    <text evidence="3">The sequence shown here is derived from an EMBL/GenBank/DDBJ whole genome shotgun (WGS) entry which is preliminary data.</text>
</comment>
<feature type="domain" description="Helicase ATP-binding" evidence="2">
    <location>
        <begin position="509"/>
        <end position="579"/>
    </location>
</feature>
<reference evidence="3 4" key="1">
    <citation type="submission" date="2017-08" db="EMBL/GenBank/DDBJ databases">
        <title>Acidophilic green algal genome provides insights into adaptation to an acidic environment.</title>
        <authorList>
            <person name="Hirooka S."/>
            <person name="Hirose Y."/>
            <person name="Kanesaki Y."/>
            <person name="Higuchi S."/>
            <person name="Fujiwara T."/>
            <person name="Onuma R."/>
            <person name="Era A."/>
            <person name="Ohbayashi R."/>
            <person name="Uzuka A."/>
            <person name="Nozaki H."/>
            <person name="Yoshikawa H."/>
            <person name="Miyagishima S.Y."/>
        </authorList>
    </citation>
    <scope>NUCLEOTIDE SEQUENCE [LARGE SCALE GENOMIC DNA]</scope>
    <source>
        <strain evidence="3 4">NIES-2499</strain>
    </source>
</reference>